<dbReference type="Proteomes" id="UP000044026">
    <property type="component" value="Unassembled WGS sequence"/>
</dbReference>
<organism evidence="2 3">
    <name type="scientific">Capnocytophaga canimorsus</name>
    <dbReference type="NCBI Taxonomy" id="28188"/>
    <lineage>
        <taxon>Bacteria</taxon>
        <taxon>Pseudomonadati</taxon>
        <taxon>Bacteroidota</taxon>
        <taxon>Flavobacteriia</taxon>
        <taxon>Flavobacteriales</taxon>
        <taxon>Flavobacteriaceae</taxon>
        <taxon>Capnocytophaga</taxon>
    </lineage>
</organism>
<dbReference type="AlphaFoldDB" id="A0A0B7H3U9"/>
<name>A0A0B7H3U9_9FLAO</name>
<dbReference type="EMBL" id="CDOE01000048">
    <property type="protein sequence ID" value="CEN34266.1"/>
    <property type="molecule type" value="Genomic_DNA"/>
</dbReference>
<reference evidence="2 3" key="1">
    <citation type="submission" date="2015-01" db="EMBL/GenBank/DDBJ databases">
        <authorList>
            <person name="Xiang T."/>
            <person name="Song Y."/>
            <person name="Huang L."/>
            <person name="Wang B."/>
            <person name="Wu P."/>
        </authorList>
    </citation>
    <scope>NUCLEOTIDE SEQUENCE [LARGE SCALE GENOMIC DNA]</scope>
    <source>
        <strain evidence="2 3">Cc12</strain>
    </source>
</reference>
<keyword evidence="1" id="KW-0472">Membrane</keyword>
<protein>
    <submittedName>
        <fullName evidence="2">Uncharacterized protein</fullName>
    </submittedName>
</protein>
<evidence type="ECO:0000313" key="3">
    <source>
        <dbReference type="Proteomes" id="UP000044026"/>
    </source>
</evidence>
<keyword evidence="1" id="KW-0812">Transmembrane</keyword>
<feature type="transmembrane region" description="Helical" evidence="1">
    <location>
        <begin position="34"/>
        <end position="53"/>
    </location>
</feature>
<evidence type="ECO:0000313" key="2">
    <source>
        <dbReference type="EMBL" id="CEN34266.1"/>
    </source>
</evidence>
<gene>
    <name evidence="2" type="ORF">CCAN12_520017</name>
</gene>
<proteinExistence type="predicted"/>
<accession>A0A0B7H3U9</accession>
<evidence type="ECO:0000256" key="1">
    <source>
        <dbReference type="SAM" id="Phobius"/>
    </source>
</evidence>
<keyword evidence="1" id="KW-1133">Transmembrane helix</keyword>
<sequence>MYLSDDPIIFLRFTKLDNKFFETLNYPSYFSKCTLYYCLSMLFIVFLHTVFLFRKPCFSVYY</sequence>